<accession>A0AAD6PXP7</accession>
<protein>
    <submittedName>
        <fullName evidence="1">Uncharacterized protein</fullName>
    </submittedName>
</protein>
<organism evidence="1 2">
    <name type="scientific">Populus alba x Populus x berolinensis</name>
    <dbReference type="NCBI Taxonomy" id="444605"/>
    <lineage>
        <taxon>Eukaryota</taxon>
        <taxon>Viridiplantae</taxon>
        <taxon>Streptophyta</taxon>
        <taxon>Embryophyta</taxon>
        <taxon>Tracheophyta</taxon>
        <taxon>Spermatophyta</taxon>
        <taxon>Magnoliopsida</taxon>
        <taxon>eudicotyledons</taxon>
        <taxon>Gunneridae</taxon>
        <taxon>Pentapetalae</taxon>
        <taxon>rosids</taxon>
        <taxon>fabids</taxon>
        <taxon>Malpighiales</taxon>
        <taxon>Salicaceae</taxon>
        <taxon>Saliceae</taxon>
        <taxon>Populus</taxon>
    </lineage>
</organism>
<keyword evidence="2" id="KW-1185">Reference proteome</keyword>
<evidence type="ECO:0000313" key="2">
    <source>
        <dbReference type="Proteomes" id="UP001164929"/>
    </source>
</evidence>
<name>A0AAD6PXP7_9ROSI</name>
<proteinExistence type="predicted"/>
<gene>
    <name evidence="1" type="ORF">NC653_034944</name>
</gene>
<dbReference type="Proteomes" id="UP001164929">
    <property type="component" value="Chromosome 15"/>
</dbReference>
<comment type="caution">
    <text evidence="1">The sequence shown here is derived from an EMBL/GenBank/DDBJ whole genome shotgun (WGS) entry which is preliminary data.</text>
</comment>
<sequence length="82" mass="9116">MQNTTLFVIPSSIFWAPALSLSAVVAKLYRFVTNNVSCRVGELVNSSDLCKGNRLGTQLCAVLPLGKKEEVFWLHTMPQIFD</sequence>
<dbReference type="EMBL" id="JAQIZT010000015">
    <property type="protein sequence ID" value="KAJ6970505.1"/>
    <property type="molecule type" value="Genomic_DNA"/>
</dbReference>
<evidence type="ECO:0000313" key="1">
    <source>
        <dbReference type="EMBL" id="KAJ6970505.1"/>
    </source>
</evidence>
<dbReference type="AlphaFoldDB" id="A0AAD6PXP7"/>
<reference evidence="1" key="1">
    <citation type="journal article" date="2023" name="Mol. Ecol. Resour.">
        <title>Chromosome-level genome assembly of a triploid poplar Populus alba 'Berolinensis'.</title>
        <authorList>
            <person name="Chen S."/>
            <person name="Yu Y."/>
            <person name="Wang X."/>
            <person name="Wang S."/>
            <person name="Zhang T."/>
            <person name="Zhou Y."/>
            <person name="He R."/>
            <person name="Meng N."/>
            <person name="Wang Y."/>
            <person name="Liu W."/>
            <person name="Liu Z."/>
            <person name="Liu J."/>
            <person name="Guo Q."/>
            <person name="Huang H."/>
            <person name="Sederoff R.R."/>
            <person name="Wang G."/>
            <person name="Qu G."/>
            <person name="Chen S."/>
        </authorList>
    </citation>
    <scope>NUCLEOTIDE SEQUENCE</scope>
    <source>
        <strain evidence="1">SC-2020</strain>
    </source>
</reference>